<comment type="caution">
    <text evidence="1">The sequence shown here is derived from an EMBL/GenBank/DDBJ whole genome shotgun (WGS) entry which is preliminary data.</text>
</comment>
<dbReference type="AlphaFoldDB" id="A0A812XSS3"/>
<gene>
    <name evidence="1" type="ORF">SNEC2469_LOCUS21468</name>
</gene>
<accession>A0A812XSS3</accession>
<name>A0A812XSS3_9DINO</name>
<evidence type="ECO:0000313" key="1">
    <source>
        <dbReference type="EMBL" id="CAE7742074.1"/>
    </source>
</evidence>
<sequence length="499" mass="56195">MANMDPENITLQDALKATSDLYLRRLPQHIQVGPMPRGIVSPLVLPLRDLNPSAQQMKHCFDLIYDYTGNISTDALAPILRDQAWSELPVPFGLKNELGVKYDLLQIFIIPQENGKHCLVKHIFLPDAKVKASLFHEVVYGTVSKKGSHAPPERSEEELDKGFAFIREHGVRDNGNLKHLATDATMSQLIARYDLVISDFEDEVQETRYWGGEGQYRSASDFDYFSGCDVSQVDGMAILKRSVFLIFARNIIYWPFVSTTIPPQHPLSRYLTPIELDSPSPPAKKAHVDELSEPLHVQTMNPDFAGFQSAADEDEDVSDPIPSFGSRPDMFLSQELEQIIDETFPDEMDIASPGPEEFLNMGTRLKPWTYCSVKKIFAYRCTRKSCMKRTQPPDFHPIFLQGRGNSKTSLQLQTAILYCAVIGLSAVQTHFLLDVDHKPVERIFTNLDIAKARYVVHKEKSIQYGGWKDVEADEVDLGKGIFPNPRSPLIMPGRNSGVA</sequence>
<dbReference type="Proteomes" id="UP000601435">
    <property type="component" value="Unassembled WGS sequence"/>
</dbReference>
<keyword evidence="2" id="KW-1185">Reference proteome</keyword>
<organism evidence="1 2">
    <name type="scientific">Symbiodinium necroappetens</name>
    <dbReference type="NCBI Taxonomy" id="1628268"/>
    <lineage>
        <taxon>Eukaryota</taxon>
        <taxon>Sar</taxon>
        <taxon>Alveolata</taxon>
        <taxon>Dinophyceae</taxon>
        <taxon>Suessiales</taxon>
        <taxon>Symbiodiniaceae</taxon>
        <taxon>Symbiodinium</taxon>
    </lineage>
</organism>
<proteinExistence type="predicted"/>
<protein>
    <submittedName>
        <fullName evidence="1">Uncharacterized protein</fullName>
    </submittedName>
</protein>
<dbReference type="OrthoDB" id="440454at2759"/>
<evidence type="ECO:0000313" key="2">
    <source>
        <dbReference type="Proteomes" id="UP000601435"/>
    </source>
</evidence>
<reference evidence="1" key="1">
    <citation type="submission" date="2021-02" db="EMBL/GenBank/DDBJ databases">
        <authorList>
            <person name="Dougan E. K."/>
            <person name="Rhodes N."/>
            <person name="Thang M."/>
            <person name="Chan C."/>
        </authorList>
    </citation>
    <scope>NUCLEOTIDE SEQUENCE</scope>
</reference>
<dbReference type="EMBL" id="CAJNJA010037956">
    <property type="protein sequence ID" value="CAE7742074.1"/>
    <property type="molecule type" value="Genomic_DNA"/>
</dbReference>